<gene>
    <name evidence="3" type="ORF">TBK1r_24330</name>
</gene>
<reference evidence="3 4" key="1">
    <citation type="submission" date="2019-02" db="EMBL/GenBank/DDBJ databases">
        <title>Deep-cultivation of Planctomycetes and their phenomic and genomic characterization uncovers novel biology.</title>
        <authorList>
            <person name="Wiegand S."/>
            <person name="Jogler M."/>
            <person name="Boedeker C."/>
            <person name="Pinto D."/>
            <person name="Vollmers J."/>
            <person name="Rivas-Marin E."/>
            <person name="Kohn T."/>
            <person name="Peeters S.H."/>
            <person name="Heuer A."/>
            <person name="Rast P."/>
            <person name="Oberbeckmann S."/>
            <person name="Bunk B."/>
            <person name="Jeske O."/>
            <person name="Meyerdierks A."/>
            <person name="Storesund J.E."/>
            <person name="Kallscheuer N."/>
            <person name="Luecker S."/>
            <person name="Lage O.M."/>
            <person name="Pohl T."/>
            <person name="Merkel B.J."/>
            <person name="Hornburger P."/>
            <person name="Mueller R.-W."/>
            <person name="Bruemmer F."/>
            <person name="Labrenz M."/>
            <person name="Spormann A.M."/>
            <person name="Op den Camp H."/>
            <person name="Overmann J."/>
            <person name="Amann R."/>
            <person name="Jetten M.S.M."/>
            <person name="Mascher T."/>
            <person name="Medema M.H."/>
            <person name="Devos D.P."/>
            <person name="Kaster A.-K."/>
            <person name="Ovreas L."/>
            <person name="Rohde M."/>
            <person name="Galperin M.Y."/>
            <person name="Jogler C."/>
        </authorList>
    </citation>
    <scope>NUCLEOTIDE SEQUENCE [LARGE SCALE GENOMIC DNA]</scope>
    <source>
        <strain evidence="3 4">TBK1r</strain>
    </source>
</reference>
<accession>A0ABX5XPB7</accession>
<evidence type="ECO:0000313" key="4">
    <source>
        <dbReference type="Proteomes" id="UP000318081"/>
    </source>
</evidence>
<dbReference type="Pfam" id="PF20009">
    <property type="entry name" value="GEVED"/>
    <property type="match status" value="1"/>
</dbReference>
<evidence type="ECO:0000259" key="2">
    <source>
        <dbReference type="PROSITE" id="PS50268"/>
    </source>
</evidence>
<evidence type="ECO:0000313" key="3">
    <source>
        <dbReference type="EMBL" id="QDV83492.1"/>
    </source>
</evidence>
<dbReference type="Gene3D" id="2.60.40.3440">
    <property type="match status" value="1"/>
</dbReference>
<keyword evidence="4" id="KW-1185">Reference proteome</keyword>
<dbReference type="Pfam" id="PF00404">
    <property type="entry name" value="Dockerin_1"/>
    <property type="match status" value="1"/>
</dbReference>
<organism evidence="3 4">
    <name type="scientific">Stieleria magnilauensis</name>
    <dbReference type="NCBI Taxonomy" id="2527963"/>
    <lineage>
        <taxon>Bacteria</taxon>
        <taxon>Pseudomonadati</taxon>
        <taxon>Planctomycetota</taxon>
        <taxon>Planctomycetia</taxon>
        <taxon>Pirellulales</taxon>
        <taxon>Pirellulaceae</taxon>
        <taxon>Stieleria</taxon>
    </lineage>
</organism>
<feature type="compositionally biased region" description="Basic residues" evidence="1">
    <location>
        <begin position="36"/>
        <end position="49"/>
    </location>
</feature>
<dbReference type="InterPro" id="IPR013783">
    <property type="entry name" value="Ig-like_fold"/>
</dbReference>
<dbReference type="Proteomes" id="UP000318081">
    <property type="component" value="Chromosome"/>
</dbReference>
<dbReference type="Gene3D" id="2.60.120.380">
    <property type="match status" value="2"/>
</dbReference>
<feature type="compositionally biased region" description="Polar residues" evidence="1">
    <location>
        <begin position="2320"/>
        <end position="2329"/>
    </location>
</feature>
<dbReference type="InterPro" id="IPR002105">
    <property type="entry name" value="Dockerin_1_rpt"/>
</dbReference>
<sequence length="5893" mass="624765">MTSRERKNSTSNIAPQDVIESNIIESRSAASAVSGRNKKRRSSKPRELRRRRLLESLEPRQLLAGPQLIGIQPNEGALITDGTVRDSSPRVLTFGFDEDQVLDSTTFDGIQISRAGEDGRLGTADDVAIERGLVTLGDPNQNEVVVRFAESLPDDDYRIEVYGFDDIGLGITGLRNTAGELFVPSNPALRSERIDFKLSLGALVESVVPQPVIRDANGQLRQNRNEIVVYFNEDPLFVEDDDNGNPTMRSAENPRFYQLLFTQETVRTTDDELFFPDEVVYDEATHTARLFFSGDINTLPSIAAGELHEGGTWRLRIGTAVDDRVDLILPPRQLSVQPTAVTDFQHEGLRVEFILNQIGEAASGREVRFESTGSGGLSVSLDANNNVVFNFGLADPAVDPLPTVDELKAAVAATPSVAAVLAVRSERNGDVNDGGGLELPRSVIGAPALKMTAVGDTLSTSLDVGIFGQDNSITSVVVAESIDPQPYLIELAGGNDDPGHRDLEFGVDGLRGHINSNFGPDALDGITEIAYNFQGIFDSQGSTDYLNQINARQKTRIREVLNLWAAELGVQFRETLNEGITFAVGDTGNLQARPNTTLVRFGAISSVLNASLRIDPTFGESAIVFSNQANLNLDFGEDFTRKATAGVGFLLGLEQASELPPQTTMALDFLFLNQNIDTPLAGVDLEPVFPSNYDVQHGQYLHNPDSVDIDLYRFEVKLGDEDKVGTLTAESFAERLPDSSLLDTTLSLFEETRAAAVSDLGFGSSLGVTFEALITGRSGNGTEVRFIRSDRNFGDDEIRVNRVFDNSGNPIANAVLLDLPRKGVFISTVTAQQVVDAINNDPFASSILRASVSLGDPASDISVGAAAPLPVRLQGGGLTKLAQNDDYFSEDSRIIASLDEGVYYVGVSASGNDQYDPTIPGSGYGGRTQGAYELHLKFEPLVDEVDVIRDRDSSRVGVPGTPLDGDGDGKPGGANNFWFQTRPEHRILNFTDDGDAVVPRQTITIVSGTGIVRTYEFVPSGGQPIPGNVPVFYSDGTSGFPTPGGNLASALASAINFRQNETGVSVVRVGTGLEFTGERRIALSNGFRAAVAIGRNIFVDKTAGPNADGSLENPFNNIANSDVANAFGSAIEGDIVRIVGNGGLDGLVETEVDNFSYKIGLTDVGGRSLEDGRTMDVPRGVTTMIDAGAILKLRGSYINVGSSTLQVDRSGGALQVLGAPRLVGLSLEGDPVSTTLISDVDAGLEGYDDGSVIFTSIRDRMADADAAGDSPTSKAGDWGGLIFRRDLDQFEGRRDLEDEGIFLQRVNHAEIRYGGSSNVLIDSVQQLVNPILVINLRPTITFNEITFSADSAISASPDSFEETSYQAPRFQQAGEFTADYDRIGPEIYDNLLVENTVNGLFVRVPTTATQTPREMTVSGRFDDIDVVHVLPENLVIASKPGGSITDGFAPSLALVSARQLPGGSLAAGTYLYKMTFVDDDGFESLASADQFSFTVSDDDSSVELTALPLISRGNDYVSRRLYRAEASANPEFRLVADLGASSASFIDDLALDAGTEGFVTLDLNRTGTRGRLDGSLVMDPGIVMKLSGARIELQPGAVMLAEGDGSNPIVMTSIRDDRFGAGGTFDTNNDDGSPVFQAPSHGDWAGIYAGPTSSISIDNGVISYAGGISLIEGGETIGFVPLQLQQADGRITNSRFEFNDSGQDGAGPLGRFGRLAVAPSTIFIRGSQPIIVGNTFIDNDGSIIDIDVDSLTGDRVIDTGRETGLINRISELDDNFGPMVRFNRYDDNDLPGLDQITGMEIRGGTLATESVWDDTDIVHLVFDSIIVDNIHSGGGLKLRSRPDESLVVKLGDQDNPLLTELSSGQGTPNSATIGTGLTASGTPNDAIDRIGGSISILGLPDSPVVLTSFRDDTVGAGLTPEGTQFTDNNGDKSNSRPEANDWRSILLDQWSNDRNVDVIPELELATEVAPGLNGSVQNAQVLGELATSLTASDEVLRLGFEVEGFLSNPNDVDTYSFTGSPGTEIWVDIDKTSFTLDSVIELLDANGNVLARSNDSGDEIANGSNVEVFDPRLDGVTTSLQARDPQFSQFGVGGVYEDFDTTNPRDAGIHFTLTGNPTNPNSRSTYFFRVRSASINPDDAAGGLTRGGYRFQVRLSEDQEFPGSVVRYSDIRYANHGVHVQGLMGTSPLLGEASENEVADPFNADNGQINPPVLIDTTTNSTEIPSQRAQYLGNIVANRNNVISVAGELSSSADVDFYQIDLLNDDIDSAIRSMIFDIDYAAGFNRPDTNISVFYDPDGEFSEAVEPRLVLFGTNSNVLDDLTSPNGENDGSEKLSRGSISTGDPLIGPVTLPEGTYYIAVTGAGVEPVALTSSQFVRREPINSVRRIVEQRFDAGEGPSTAGGPVVPDFFTNVDIGASEFELAGDGMFGHGKPGHFDGTSGPAQNFSQVFSEFFVAGGDAPGFAFGGFGAADLDALNWSLDDNIEIGGDFVFNNSDNTSTSIPHVSINGSLGGDRSDLFQFTVDTDNARVILDIDDGHSFVNDLDPDSENIVFVPDATSVDTTMYLFRQDPVTGRYIQVFSNTLSSTLDGRSGSNSVLDPFFDSAAFGTPNLLAGTYVVAIAQSQVGVSVDANTGAIVTATTDPLFGPLDYRLHVSVEDHLLPQGLFGNQTLHYDRLSKTAPATITSQPFDLSGYVDFDLPTFYFNYRFDPFTDSSFNSDDVQIRIFSNENQIGRVIASNVNLQADDTWFQFREDIGDFAGDTGIRVEVTYTPVSGQSFENDGLFLDDFIIGFAERGETIFNTPGGTDEFIGFGNGGAGEYQLETRPATPYAASIGFGTVGLVEDFDTNDRHNQSFTIVAPDGSQISDGDTFVLGDGASIQTFEFTTTPGTVQFGNTPVLYGVGDSPAQVAQAIRTAITQQTGIDIEASSAAGQDNETMTDGRLSLAGSARGSFVAIDSVADAPPLGTSLARDTDGHLLLPAILHNGFGDSNYVRTQGQVIIDSNKISDVRAIGVWAEPGVRDIDPEDVRDNDFSFGTPTFLPLIDGNHPFLQYPPVGNAYPGYVRNLPILNDSVLGGLAPGIVVSNNTIDQAGYSGVKVDGESAPFVLDVFDMIELAALDPNIAGAGNRTILEGALLTIDAGGTRVTFEFEEIDGIGAPVGSGTQGGNGVRDGHVPIYYREDTASGYNRTAAVDRVSYSSIELATSIMQSIQGSILVTNGLVELVTPTIGPSPYRRNRAFEFLQQTPMSFDSAAVYLQGASEVYFRGSQNAFTTTQAPVAESVQPFARIVNNTIYGSDGLESLFPEANDESNDIMADAIDTKVGPSHRNVYTSTATLGDNVGPLGPGGDVDFYRVNLGLGDRLVVDIDTVAGGANTAIQIFNELGERQSFDGGSGNASVISLTATAPDHLDPASTGLAGGLVQDVVNSRDPFVDFFAPKKGVYYVAISADSNLNFDPNAISGRTGATADLGDYTINLETYAPRTHVISADTGRATGMVGSDVIGTTFVITQVADLPANFIVGGVTNARTFEFVPLGGAPQPGNVAIEVGDANQAEDFLPDIMRAISDAIEPRVGNARVNYGINAHPLPNNDHTSVPGPIARVRATALGGYESDNQGIVNTTRRGLENGVLMTHRDGIGNAVDHDFHSTIILDQDTIGYGHDRRTTAGSGTTENYVFVENAAKIELSPEAIAAGLRLDPAPGFDIDQVINETGIMVTAGASPAILNNVLLNLHESVVVEETHSPGFSAVGGDQQVKPMEVVVVGSVFQHDEPAAPVFTNAPLVIVGHTTDANKGPSNVNGGTDDFNLTNVDDAVTLVNPGGDNFLPAPFSSVIDSNVDSLRERSALSSLRESIGLPISNVLAPRRDVTGVKRADNPLYPNTGQGSSIFGDRGSVELADLVGPIAIAEAPRDNDAEGIDTDPNVSFINLKDGVYEQFRIQLRDSGDSSDPFAGSGIDNNTIVVAEIPGIRDRGANVTLFEDDRLLIEGIHYTFNYDETKNTITLTPLAGIWNNQRAYRIEMNNRDRTVLIAPTADQINDGDQIEITDSNGGKVVFEFESGFVIQMPEALTVEVPIEGTNQGGLIDGGVFTINDGVNPVVVFEFDLDGTSLPSSIPVTLPTTPTPTDSAELDVFRNAIATNIAAAIATQSANLNVDVRVDGPRVIIGSERNTRIDAATSGLVTAPRTLGLQVPSAGADVGGVQAGETFEISNGSFVQGFQFIDSTRPTPAPGFIGINIDPLPGPPTLPLGANAVATAIQNAILSSALELTPTIIGTTVYLDLPASGSATVPSGQLRPVGVSRTPADGDLITFTPNDGSAPVIFEINRTDERDTNGNIVNDGVSDQNHIPINISRLTTGNELAAIAAGEIQARSIPGLSSNDVNPINGGILKIGGQPGLLLSVSGTSLEVIGSPDVTGPSTLQIFGPLLMSVPFTAPNDGDSFTILDNAGVPINFEFDSNNILNNPNAVRILFSRFDDQDTVATSVVNAINGSTVGLTANNQGGGTISLGLIPTSRVDVSNTSLTSRRGIVSDGERITITQGALSVTYEFESVNNGGGVIGSNVPVPFEPGSTQQAVSDSLAAAITNNPRGLNLSAAVEFDNTVSPPVPRVALRDLPGTVVDVTAAPSLILTGVPGGAIPISISPADTPFDIKQAILSAINSVNQGPDGVVTTLAAQDRGGATLFVENSVLIDGPLTNYFLPAIRDVQGNALEANRPDNTTQFTILMPTVGLDYGDAPDPVLNIPGRYPTRLVNDGARHVVTDGLYLGTTIDADLDGQSSVGADGDDALTGVSTTGTLFSVTTVNGSTAVNVNIATVDPTTRDGDTITINTGVRTATLEFDLNGRFDEDHYAIQPTDPNSVDSILQAIAAAIAESPVEPAAIDFVSTSIVISGDDEDGVSFSSYQNPSGVFNSNVVTPITFTVTGSGILQGWIDYDGDGDWSESEAIAFFDPGADPDTARPRTSLALTGDGTRSFTFDTYVPDSSPAPLFPTYTTARFRFSRTGNLSPVGLSLSGEVEDYQVLLLNGEPPQLNANTTTRRFSVDEGQVLQALDIDGNLTGTVPSDDGLLVGVFDRDGDPVSILPEDATVRDLFTEDGTFAGELDLATNGTFTFRPEENFNGSISFQARVTDIKSNPEEQLVNDTAITVTIDVLPVNDKPFATETDVITTATIDEDQITIFRAEDLIDPFYAAGPDNELNQQLIFQSVSSQNLGDSISALGGILEILPDGRSVRYTPPTDYNGDIPDVFNFVVADVPGGNLIAQAADKPGTVSITINAVNDPPIAGDDFFNAVEDQNLVIAINGGGSIVGILDNDRPGPQNEIDPPENQTISLPEDQFPLTTNRGGIVRLQPNGQLLYTPPGLYSGPDGFRYRIVDNLGAESTGLVSLDVGGENDAPIFQGVDGQKDAQNEPVETISLAESKPNAQSTVYDLDTWFTDPENDTLSYQVTSSNPSIVQVNLQGSTLTLTRPAFAFGSVALTVRAFDGNVTTEQEVTVSIINENDSPLVIGSLDPLEGDEDEVTRRELTSVFSDPDGDTLTYVVARLGSVIRPSDAQIAAHPLINSIDFEGDQIVITPKADQFGEVTIEIEASDGSFRVSDSFTLTINPVPDAPVAVADNYNVAIGSSLNVLNPANGLLRNDSDADGDPISVDMATFTRPGLGTLNLNADGTFTYTSNAGDVGSVDSFTYRVVDAPSSGSPRFSEFRTVTLTLSQSRYQNPIRGMESDVTADGNISPIDALRVINFLARRAPSSGQVAVADIGSGPPDFYDVDGNGFVNPFDALLVINTLAQRQNAGQGEGEQIGRELSASSTVSFATANSDFLPTTNVQRSIEREQETPTVADSTDALLTAGINIEPVSSQQAGSILIESLAETPSDETIDHAMAHLLTELDDAFEL</sequence>
<feature type="domain" description="Cadherin" evidence="2">
    <location>
        <begin position="5407"/>
        <end position="5504"/>
    </location>
</feature>
<feature type="region of interest" description="Disordered" evidence="1">
    <location>
        <begin position="2320"/>
        <end position="2340"/>
    </location>
</feature>
<feature type="region of interest" description="Disordered" evidence="1">
    <location>
        <begin position="952"/>
        <end position="972"/>
    </location>
</feature>
<dbReference type="InterPro" id="IPR040853">
    <property type="entry name" value="RapA2_cadherin-like"/>
</dbReference>
<feature type="region of interest" description="Disordered" evidence="1">
    <location>
        <begin position="27"/>
        <end position="49"/>
    </location>
</feature>
<feature type="region of interest" description="Disordered" evidence="1">
    <location>
        <begin position="1917"/>
        <end position="1938"/>
    </location>
</feature>
<proteinExistence type="predicted"/>
<dbReference type="SMART" id="SM00710">
    <property type="entry name" value="PbH1"/>
    <property type="match status" value="10"/>
</dbReference>
<dbReference type="InterPro" id="IPR045474">
    <property type="entry name" value="GEVED"/>
</dbReference>
<dbReference type="Gene3D" id="2.60.40.10">
    <property type="entry name" value="Immunoglobulins"/>
    <property type="match status" value="1"/>
</dbReference>
<name>A0ABX5XPB7_9BACT</name>
<dbReference type="PROSITE" id="PS50268">
    <property type="entry name" value="CADHERIN_2"/>
    <property type="match status" value="1"/>
</dbReference>
<feature type="compositionally biased region" description="Basic and acidic residues" evidence="1">
    <location>
        <begin position="1929"/>
        <end position="1938"/>
    </location>
</feature>
<dbReference type="EMBL" id="CP036432">
    <property type="protein sequence ID" value="QDV83492.1"/>
    <property type="molecule type" value="Genomic_DNA"/>
</dbReference>
<dbReference type="InterPro" id="IPR002126">
    <property type="entry name" value="Cadherin-like_dom"/>
</dbReference>
<dbReference type="InterPro" id="IPR006626">
    <property type="entry name" value="PbH1"/>
</dbReference>
<evidence type="ECO:0000256" key="1">
    <source>
        <dbReference type="SAM" id="MobiDB-lite"/>
    </source>
</evidence>
<dbReference type="Pfam" id="PF17963">
    <property type="entry name" value="Big_9"/>
    <property type="match status" value="1"/>
</dbReference>
<protein>
    <recommendedName>
        <fullName evidence="2">Cadherin domain-containing protein</fullName>
    </recommendedName>
</protein>
<dbReference type="Pfam" id="PF17803">
    <property type="entry name" value="Cadherin_4"/>
    <property type="match status" value="1"/>
</dbReference>
<dbReference type="NCBIfam" id="NF012211">
    <property type="entry name" value="tand_rpt_95"/>
    <property type="match status" value="3"/>
</dbReference>